<sequence length="106" mass="11640">MFPAKGRARGPGGSGGELLSINHRPSSSLSNTNFCIFICLHQRKKKGTIGFLVLTSWKTRVQDPTNPIGHSNGDNDLANNVLQLQISDQCFDDAEEMEQENESGHQ</sequence>
<evidence type="ECO:0000313" key="3">
    <source>
        <dbReference type="Proteomes" id="UP000236630"/>
    </source>
</evidence>
<dbReference type="AlphaFoldDB" id="A0A2H5N5C4"/>
<name>A0A2H5N5C4_CITUN</name>
<protein>
    <submittedName>
        <fullName evidence="2">Uncharacterized protein</fullName>
    </submittedName>
</protein>
<evidence type="ECO:0000256" key="1">
    <source>
        <dbReference type="SAM" id="MobiDB-lite"/>
    </source>
</evidence>
<comment type="caution">
    <text evidence="2">The sequence shown here is derived from an EMBL/GenBank/DDBJ whole genome shotgun (WGS) entry which is preliminary data.</text>
</comment>
<evidence type="ECO:0000313" key="2">
    <source>
        <dbReference type="EMBL" id="GAY34815.1"/>
    </source>
</evidence>
<feature type="region of interest" description="Disordered" evidence="1">
    <location>
        <begin position="1"/>
        <end position="27"/>
    </location>
</feature>
<accession>A0A2H5N5C4</accession>
<dbReference type="Proteomes" id="UP000236630">
    <property type="component" value="Unassembled WGS sequence"/>
</dbReference>
<reference evidence="2 3" key="1">
    <citation type="journal article" date="2017" name="Front. Genet.">
        <title>Draft sequencing of the heterozygous diploid genome of Satsuma (Citrus unshiu Marc.) using a hybrid assembly approach.</title>
        <authorList>
            <person name="Shimizu T."/>
            <person name="Tanizawa Y."/>
            <person name="Mochizuki T."/>
            <person name="Nagasaki H."/>
            <person name="Yoshioka T."/>
            <person name="Toyoda A."/>
            <person name="Fujiyama A."/>
            <person name="Kaminuma E."/>
            <person name="Nakamura Y."/>
        </authorList>
    </citation>
    <scope>NUCLEOTIDE SEQUENCE [LARGE SCALE GENOMIC DNA]</scope>
    <source>
        <strain evidence="3">cv. Miyagawa wase</strain>
    </source>
</reference>
<organism evidence="2 3">
    <name type="scientific">Citrus unshiu</name>
    <name type="common">Satsuma mandarin</name>
    <name type="synonym">Citrus nobilis var. unshiu</name>
    <dbReference type="NCBI Taxonomy" id="55188"/>
    <lineage>
        <taxon>Eukaryota</taxon>
        <taxon>Viridiplantae</taxon>
        <taxon>Streptophyta</taxon>
        <taxon>Embryophyta</taxon>
        <taxon>Tracheophyta</taxon>
        <taxon>Spermatophyta</taxon>
        <taxon>Magnoliopsida</taxon>
        <taxon>eudicotyledons</taxon>
        <taxon>Gunneridae</taxon>
        <taxon>Pentapetalae</taxon>
        <taxon>rosids</taxon>
        <taxon>malvids</taxon>
        <taxon>Sapindales</taxon>
        <taxon>Rutaceae</taxon>
        <taxon>Aurantioideae</taxon>
        <taxon>Citrus</taxon>
    </lineage>
</organism>
<dbReference type="STRING" id="55188.A0A2H5N5C4"/>
<dbReference type="EMBL" id="BDQV01001779">
    <property type="protein sequence ID" value="GAY34815.1"/>
    <property type="molecule type" value="Genomic_DNA"/>
</dbReference>
<proteinExistence type="predicted"/>
<gene>
    <name evidence="2" type="ORF">CUMW_277240</name>
</gene>
<keyword evidence="3" id="KW-1185">Reference proteome</keyword>